<feature type="domain" description="Disease resistance R13L4/SHOC-2-like LRR" evidence="17">
    <location>
        <begin position="519"/>
        <end position="697"/>
    </location>
</feature>
<keyword evidence="6" id="KW-0433">Leucine-rich repeat</keyword>
<dbReference type="OMA" id="FHEDVEP"/>
<keyword evidence="9" id="KW-0547">Nucleotide-binding</keyword>
<dbReference type="InterPro" id="IPR055414">
    <property type="entry name" value="LRR_R13L4/SHOC2-like"/>
</dbReference>
<gene>
    <name evidence="18" type="ORF">T459_27288</name>
</gene>
<comment type="similarity">
    <text evidence="4">Belongs to the disease resistance NB-LRR family.</text>
</comment>
<comment type="subcellular location">
    <subcellularLocation>
        <location evidence="3">Cytoplasm</location>
    </subcellularLocation>
    <subcellularLocation>
        <location evidence="2">Membrane</location>
        <topology evidence="2">Peripheral membrane protein</topology>
    </subcellularLocation>
</comment>
<sequence length="736" mass="84794">MLDFLRATAEYFLKVLEQARKIRPSTTEKIKSLEEKIRIAANKAKDAVDLKIFQIIKDTSLMKKSIRREDLLPVVEKMDITKREVMETLSEFSTSISDIVDDEIVEVSILPNLGSAIVWGLDDDVELIVERLRGQQSDLDIVTVSGMGGIGKTTLARRTHDHLSIRYHFDLRIWVTISQEYRRRNIFLDVLHCISKQANVSIGEDYDKKDDNELADLVRKNLMGRRYLVVVDDIWSTDVWDRIRRIFPECNNRSRILLTTRDTKVAMYADSNSPHHMTLLDLDNSWKFICDRVFGPEHDHPPELEEIGKEIAEKCQGLPLTISVIAGYLSKTARTLESWKYVTESLSEIVASHPDKCLGVLGLSYNHLPNHLKPCFLSMSSFPEDFQVETCQLIQLWIAEDFISVSESGKSLEEVAKDYLEDLISRNLIGVRKRRFTGEIKACGMHDILREFCLTEVEMTNFMHVKSTNPTLPTQKHNVCRFNFQTQTFLVEDCCKQLPPTARSIYLFCDSLFSKRGSSVKLEVFSRFNFLRVLAIFHEDVEPPSFPLSITKLFHLTYLAIRCSGKLPASMSMLRNLQTLVIPVDGYNNISLPGKIWMMKKLRHIHVGGAYYFPSPRRERIRNKHLPIGLPNLVELSAPYYSNCTNEVFSAIPNLKKLNIHVSCIRMVDLLDNRLIDMSSLRKLEALKWFQQWSAEDSARKIEQEQQDMGNNFLKVYIHSSGSYWNNILRDNISEA</sequence>
<dbReference type="InterPro" id="IPR027417">
    <property type="entry name" value="P-loop_NTPase"/>
</dbReference>
<evidence type="ECO:0000259" key="16">
    <source>
        <dbReference type="Pfam" id="PF23559"/>
    </source>
</evidence>
<dbReference type="InterPro" id="IPR002182">
    <property type="entry name" value="NB-ARC"/>
</dbReference>
<dbReference type="InterPro" id="IPR032675">
    <property type="entry name" value="LRR_dom_sf"/>
</dbReference>
<evidence type="ECO:0000256" key="11">
    <source>
        <dbReference type="ARBA" id="ARBA00022840"/>
    </source>
</evidence>
<dbReference type="GO" id="GO:0016020">
    <property type="term" value="C:membrane"/>
    <property type="evidence" value="ECO:0007669"/>
    <property type="project" value="UniProtKB-SubCell"/>
</dbReference>
<comment type="caution">
    <text evidence="18">The sequence shown here is derived from an EMBL/GenBank/DDBJ whole genome shotgun (WGS) entry which is preliminary data.</text>
</comment>
<feature type="domain" description="NB-ARC" evidence="15">
    <location>
        <begin position="122"/>
        <end position="295"/>
    </location>
</feature>
<organism evidence="18 19">
    <name type="scientific">Capsicum annuum</name>
    <name type="common">Capsicum pepper</name>
    <dbReference type="NCBI Taxonomy" id="4072"/>
    <lineage>
        <taxon>Eukaryota</taxon>
        <taxon>Viridiplantae</taxon>
        <taxon>Streptophyta</taxon>
        <taxon>Embryophyta</taxon>
        <taxon>Tracheophyta</taxon>
        <taxon>Spermatophyta</taxon>
        <taxon>Magnoliopsida</taxon>
        <taxon>eudicotyledons</taxon>
        <taxon>Gunneridae</taxon>
        <taxon>Pentapetalae</taxon>
        <taxon>asterids</taxon>
        <taxon>lamiids</taxon>
        <taxon>Solanales</taxon>
        <taxon>Solanaceae</taxon>
        <taxon>Solanoideae</taxon>
        <taxon>Capsiceae</taxon>
        <taxon>Capsicum</taxon>
    </lineage>
</organism>
<evidence type="ECO:0000256" key="10">
    <source>
        <dbReference type="ARBA" id="ARBA00022821"/>
    </source>
</evidence>
<evidence type="ECO:0000256" key="1">
    <source>
        <dbReference type="ARBA" id="ARBA00002074"/>
    </source>
</evidence>
<reference evidence="18 19" key="1">
    <citation type="journal article" date="2014" name="Nat. Genet.">
        <title>Genome sequence of the hot pepper provides insights into the evolution of pungency in Capsicum species.</title>
        <authorList>
            <person name="Kim S."/>
            <person name="Park M."/>
            <person name="Yeom S.I."/>
            <person name="Kim Y.M."/>
            <person name="Lee J.M."/>
            <person name="Lee H.A."/>
            <person name="Seo E."/>
            <person name="Choi J."/>
            <person name="Cheong K."/>
            <person name="Kim K.T."/>
            <person name="Jung K."/>
            <person name="Lee G.W."/>
            <person name="Oh S.K."/>
            <person name="Bae C."/>
            <person name="Kim S.B."/>
            <person name="Lee H.Y."/>
            <person name="Kim S.Y."/>
            <person name="Kim M.S."/>
            <person name="Kang B.C."/>
            <person name="Jo Y.D."/>
            <person name="Yang H.B."/>
            <person name="Jeong H.J."/>
            <person name="Kang W.H."/>
            <person name="Kwon J.K."/>
            <person name="Shin C."/>
            <person name="Lim J.Y."/>
            <person name="Park J.H."/>
            <person name="Huh J.H."/>
            <person name="Kim J.S."/>
            <person name="Kim B.D."/>
            <person name="Cohen O."/>
            <person name="Paran I."/>
            <person name="Suh M.C."/>
            <person name="Lee S.B."/>
            <person name="Kim Y.K."/>
            <person name="Shin Y."/>
            <person name="Noh S.J."/>
            <person name="Park J."/>
            <person name="Seo Y.S."/>
            <person name="Kwon S.Y."/>
            <person name="Kim H.A."/>
            <person name="Park J.M."/>
            <person name="Kim H.J."/>
            <person name="Choi S.B."/>
            <person name="Bosland P.W."/>
            <person name="Reeves G."/>
            <person name="Jo S.H."/>
            <person name="Lee B.W."/>
            <person name="Cho H.T."/>
            <person name="Choi H.S."/>
            <person name="Lee M.S."/>
            <person name="Yu Y."/>
            <person name="Do Choi Y."/>
            <person name="Park B.S."/>
            <person name="van Deynze A."/>
            <person name="Ashrafi H."/>
            <person name="Hill T."/>
            <person name="Kim W.T."/>
            <person name="Pai H.S."/>
            <person name="Ahn H.K."/>
            <person name="Yeam I."/>
            <person name="Giovannoni J.J."/>
            <person name="Rose J.K."/>
            <person name="Sorensen I."/>
            <person name="Lee S.J."/>
            <person name="Kim R.W."/>
            <person name="Choi I.Y."/>
            <person name="Choi B.S."/>
            <person name="Lim J.S."/>
            <person name="Lee Y.H."/>
            <person name="Choi D."/>
        </authorList>
    </citation>
    <scope>NUCLEOTIDE SEQUENCE [LARGE SCALE GENOMIC DNA]</scope>
    <source>
        <strain evidence="19">cv. CM334</strain>
    </source>
</reference>
<keyword evidence="10" id="KW-0611">Plant defense</keyword>
<dbReference type="Pfam" id="PF00931">
    <property type="entry name" value="NB-ARC"/>
    <property type="match status" value="1"/>
</dbReference>
<dbReference type="Gene3D" id="3.80.10.10">
    <property type="entry name" value="Ribonuclease Inhibitor"/>
    <property type="match status" value="1"/>
</dbReference>
<keyword evidence="8" id="KW-0677">Repeat</keyword>
<dbReference type="PANTHER" id="PTHR23155">
    <property type="entry name" value="DISEASE RESISTANCE PROTEIN RP"/>
    <property type="match status" value="1"/>
</dbReference>
<evidence type="ECO:0000256" key="12">
    <source>
        <dbReference type="ARBA" id="ARBA00023054"/>
    </source>
</evidence>
<evidence type="ECO:0000256" key="2">
    <source>
        <dbReference type="ARBA" id="ARBA00004170"/>
    </source>
</evidence>
<dbReference type="Gene3D" id="1.10.8.430">
    <property type="entry name" value="Helical domain of apoptotic protease-activating factors"/>
    <property type="match status" value="1"/>
</dbReference>
<feature type="domain" description="Disease resistance protein winged helix" evidence="16">
    <location>
        <begin position="382"/>
        <end position="452"/>
    </location>
</feature>
<dbReference type="GO" id="GO:0005524">
    <property type="term" value="F:ATP binding"/>
    <property type="evidence" value="ECO:0007669"/>
    <property type="project" value="UniProtKB-KW"/>
</dbReference>
<keyword evidence="19" id="KW-1185">Reference proteome</keyword>
<accession>A0A2G2YE09</accession>
<keyword evidence="13" id="KW-0472">Membrane</keyword>
<evidence type="ECO:0000256" key="9">
    <source>
        <dbReference type="ARBA" id="ARBA00022741"/>
    </source>
</evidence>
<dbReference type="FunFam" id="1.10.10.10:FF:000322">
    <property type="entry name" value="Probable disease resistance protein At1g63360"/>
    <property type="match status" value="1"/>
</dbReference>
<dbReference type="GO" id="GO:0043531">
    <property type="term" value="F:ADP binding"/>
    <property type="evidence" value="ECO:0007669"/>
    <property type="project" value="InterPro"/>
</dbReference>
<dbReference type="Proteomes" id="UP000222542">
    <property type="component" value="Unassembled WGS sequence"/>
</dbReference>
<dbReference type="Gene3D" id="1.10.10.10">
    <property type="entry name" value="Winged helix-like DNA-binding domain superfamily/Winged helix DNA-binding domain"/>
    <property type="match status" value="1"/>
</dbReference>
<evidence type="ECO:0000256" key="4">
    <source>
        <dbReference type="ARBA" id="ARBA00008894"/>
    </source>
</evidence>
<keyword evidence="11" id="KW-0067">ATP-binding</keyword>
<evidence type="ECO:0000259" key="15">
    <source>
        <dbReference type="Pfam" id="PF00931"/>
    </source>
</evidence>
<evidence type="ECO:0000313" key="19">
    <source>
        <dbReference type="Proteomes" id="UP000222542"/>
    </source>
</evidence>
<dbReference type="Gramene" id="PHT67801">
    <property type="protein sequence ID" value="PHT67801"/>
    <property type="gene ID" value="T459_27288"/>
</dbReference>
<dbReference type="SUPFAM" id="SSF52540">
    <property type="entry name" value="P-loop containing nucleoside triphosphate hydrolases"/>
    <property type="match status" value="1"/>
</dbReference>
<name>A0A2G2YE09_CAPAN</name>
<dbReference type="InterPro" id="IPR044974">
    <property type="entry name" value="Disease_R_plants"/>
</dbReference>
<dbReference type="Gene3D" id="1.20.5.4130">
    <property type="match status" value="1"/>
</dbReference>
<dbReference type="Gene3D" id="3.40.50.300">
    <property type="entry name" value="P-loop containing nucleotide triphosphate hydrolases"/>
    <property type="match status" value="1"/>
</dbReference>
<feature type="coiled-coil region" evidence="14">
    <location>
        <begin position="16"/>
        <end position="50"/>
    </location>
</feature>
<keyword evidence="12 14" id="KW-0175">Coiled coil</keyword>
<dbReference type="GO" id="GO:0005737">
    <property type="term" value="C:cytoplasm"/>
    <property type="evidence" value="ECO:0007669"/>
    <property type="project" value="UniProtKB-SubCell"/>
</dbReference>
<dbReference type="AlphaFoldDB" id="A0A2G2YE09"/>
<dbReference type="SUPFAM" id="SSF52047">
    <property type="entry name" value="RNI-like"/>
    <property type="match status" value="1"/>
</dbReference>
<evidence type="ECO:0000256" key="5">
    <source>
        <dbReference type="ARBA" id="ARBA00022490"/>
    </source>
</evidence>
<dbReference type="Pfam" id="PF23559">
    <property type="entry name" value="WHD_DRP"/>
    <property type="match status" value="1"/>
</dbReference>
<evidence type="ECO:0000256" key="7">
    <source>
        <dbReference type="ARBA" id="ARBA00022667"/>
    </source>
</evidence>
<dbReference type="GO" id="GO:0051607">
    <property type="term" value="P:defense response to virus"/>
    <property type="evidence" value="ECO:0007669"/>
    <property type="project" value="UniProtKB-ARBA"/>
</dbReference>
<evidence type="ECO:0000256" key="13">
    <source>
        <dbReference type="ARBA" id="ARBA00023136"/>
    </source>
</evidence>
<evidence type="ECO:0000256" key="3">
    <source>
        <dbReference type="ARBA" id="ARBA00004496"/>
    </source>
</evidence>
<reference evidence="18 19" key="2">
    <citation type="journal article" date="2017" name="Genome Biol.">
        <title>New reference genome sequences of hot pepper reveal the massive evolution of plant disease-resistance genes by retroduplication.</title>
        <authorList>
            <person name="Kim S."/>
            <person name="Park J."/>
            <person name="Yeom S.I."/>
            <person name="Kim Y.M."/>
            <person name="Seo E."/>
            <person name="Kim K.T."/>
            <person name="Kim M.S."/>
            <person name="Lee J.M."/>
            <person name="Cheong K."/>
            <person name="Shin H.S."/>
            <person name="Kim S.B."/>
            <person name="Han K."/>
            <person name="Lee J."/>
            <person name="Park M."/>
            <person name="Lee H.A."/>
            <person name="Lee H.Y."/>
            <person name="Lee Y."/>
            <person name="Oh S."/>
            <person name="Lee J.H."/>
            <person name="Choi E."/>
            <person name="Choi E."/>
            <person name="Lee S.E."/>
            <person name="Jeon J."/>
            <person name="Kim H."/>
            <person name="Choi G."/>
            <person name="Song H."/>
            <person name="Lee J."/>
            <person name="Lee S.C."/>
            <person name="Kwon J.K."/>
            <person name="Lee H.Y."/>
            <person name="Koo N."/>
            <person name="Hong Y."/>
            <person name="Kim R.W."/>
            <person name="Kang W.H."/>
            <person name="Huh J.H."/>
            <person name="Kang B.C."/>
            <person name="Yang T.J."/>
            <person name="Lee Y.H."/>
            <person name="Bennetzen J.L."/>
            <person name="Choi D."/>
        </authorList>
    </citation>
    <scope>NUCLEOTIDE SEQUENCE [LARGE SCALE GENOMIC DNA]</scope>
    <source>
        <strain evidence="19">cv. CM334</strain>
    </source>
</reference>
<dbReference type="InterPro" id="IPR036388">
    <property type="entry name" value="WH-like_DNA-bd_sf"/>
</dbReference>
<evidence type="ECO:0000256" key="6">
    <source>
        <dbReference type="ARBA" id="ARBA00022614"/>
    </source>
</evidence>
<dbReference type="EMBL" id="AYRZ02000011">
    <property type="protein sequence ID" value="PHT67801.1"/>
    <property type="molecule type" value="Genomic_DNA"/>
</dbReference>
<dbReference type="InterPro" id="IPR058922">
    <property type="entry name" value="WHD_DRP"/>
</dbReference>
<dbReference type="Pfam" id="PF23598">
    <property type="entry name" value="LRR_14"/>
    <property type="match status" value="1"/>
</dbReference>
<keyword evidence="5" id="KW-0963">Cytoplasm</keyword>
<keyword evidence="7" id="KW-0381">Hypersensitive response</keyword>
<comment type="function">
    <text evidence="1">Confers resistance to late blight (Phytophthora infestans) races carrying the avirulence gene Avr1. Resistance proteins guard the plant against pathogens that contain an appropriate avirulence protein via an indirect interaction with this avirulence protein. That triggers a defense system including the hypersensitive response, which restricts the pathogen growth.</text>
</comment>
<evidence type="ECO:0000259" key="17">
    <source>
        <dbReference type="Pfam" id="PF23598"/>
    </source>
</evidence>
<evidence type="ECO:0000313" key="18">
    <source>
        <dbReference type="EMBL" id="PHT67801.1"/>
    </source>
</evidence>
<proteinExistence type="inferred from homology"/>
<dbReference type="PANTHER" id="PTHR23155:SF1152">
    <property type="entry name" value="AAA+ ATPASE DOMAIN-CONTAINING PROTEIN"/>
    <property type="match status" value="1"/>
</dbReference>
<dbReference type="FunFam" id="3.40.50.300:FF:001091">
    <property type="entry name" value="Probable disease resistance protein At1g61300"/>
    <property type="match status" value="1"/>
</dbReference>
<evidence type="ECO:0000256" key="14">
    <source>
        <dbReference type="SAM" id="Coils"/>
    </source>
</evidence>
<dbReference type="PRINTS" id="PR00364">
    <property type="entry name" value="DISEASERSIST"/>
</dbReference>
<dbReference type="InterPro" id="IPR042197">
    <property type="entry name" value="Apaf_helical"/>
</dbReference>
<evidence type="ECO:0000256" key="8">
    <source>
        <dbReference type="ARBA" id="ARBA00022737"/>
    </source>
</evidence>
<dbReference type="GO" id="GO:0009626">
    <property type="term" value="P:plant-type hypersensitive response"/>
    <property type="evidence" value="ECO:0007669"/>
    <property type="project" value="UniProtKB-KW"/>
</dbReference>
<protein>
    <submittedName>
        <fullName evidence="18">Uncharacterized protein</fullName>
    </submittedName>
</protein>